<evidence type="ECO:0000256" key="1">
    <source>
        <dbReference type="ARBA" id="ARBA00022490"/>
    </source>
</evidence>
<dbReference type="Proteomes" id="UP000253570">
    <property type="component" value="Unassembled WGS sequence"/>
</dbReference>
<dbReference type="InterPro" id="IPR020081">
    <property type="entry name" value="SsrA-bd_prot_CS"/>
</dbReference>
<name>A0A368DMQ4_9PROT</name>
<dbReference type="PANTHER" id="PTHR30308:SF2">
    <property type="entry name" value="SSRA-BINDING PROTEIN"/>
    <property type="match status" value="1"/>
</dbReference>
<dbReference type="NCBIfam" id="NF003843">
    <property type="entry name" value="PRK05422.1"/>
    <property type="match status" value="1"/>
</dbReference>
<dbReference type="Pfam" id="PF01668">
    <property type="entry name" value="SmpB"/>
    <property type="match status" value="1"/>
</dbReference>
<dbReference type="SUPFAM" id="SSF74982">
    <property type="entry name" value="Small protein B (SmpB)"/>
    <property type="match status" value="1"/>
</dbReference>
<keyword evidence="1 3" id="KW-0963">Cytoplasm</keyword>
<comment type="function">
    <text evidence="3">Required for rescue of stalled ribosomes mediated by trans-translation. Binds to transfer-messenger RNA (tmRNA), required for stable association of tmRNA with ribosomes. tmRNA and SmpB together mimic tRNA shape, replacing the anticodon stem-loop with SmpB. tmRNA is encoded by the ssrA gene; the 2 termini fold to resemble tRNA(Ala) and it encodes a 'tag peptide', a short internal open reading frame. During trans-translation Ala-aminoacylated tmRNA acts like a tRNA, entering the A-site of stalled ribosomes, displacing the stalled mRNA. The ribosome then switches to translate the ORF on the tmRNA; the nascent peptide is terminated with the 'tag peptide' encoded by the tmRNA and targeted for degradation. The ribosome is freed to recommence translation, which seems to be the essential function of trans-translation.</text>
</comment>
<comment type="caution">
    <text evidence="4">The sequence shown here is derived from an EMBL/GenBank/DDBJ whole genome shotgun (WGS) entry which is preliminary data.</text>
</comment>
<dbReference type="GO" id="GO:0070930">
    <property type="term" value="P:trans-translation-dependent protein tagging"/>
    <property type="evidence" value="ECO:0007669"/>
    <property type="project" value="TreeGrafter"/>
</dbReference>
<accession>A0A368DMQ4</accession>
<dbReference type="PANTHER" id="PTHR30308">
    <property type="entry name" value="TMRNA-BINDING COMPONENT OF TRANS-TRANSLATION TAGGING COMPLEX"/>
    <property type="match status" value="1"/>
</dbReference>
<evidence type="ECO:0000256" key="3">
    <source>
        <dbReference type="HAMAP-Rule" id="MF_00023"/>
    </source>
</evidence>
<comment type="subcellular location">
    <subcellularLocation>
        <location evidence="3">Cytoplasm</location>
    </subcellularLocation>
    <text evidence="3">The tmRNA-SmpB complex associates with stalled 70S ribosomes.</text>
</comment>
<dbReference type="CDD" id="cd09294">
    <property type="entry name" value="SmpB"/>
    <property type="match status" value="1"/>
</dbReference>
<reference evidence="4 5" key="1">
    <citation type="journal article" date="2018" name="Microbiome">
        <title>Fine metagenomic profile of the Mediterranean stratified and mixed water columns revealed by assembly and recruitment.</title>
        <authorList>
            <person name="Haro-Moreno J.M."/>
            <person name="Lopez-Perez M."/>
            <person name="De La Torre J.R."/>
            <person name="Picazo A."/>
            <person name="Camacho A."/>
            <person name="Rodriguez-Valera F."/>
        </authorList>
    </citation>
    <scope>NUCLEOTIDE SEQUENCE [LARGE SCALE GENOMIC DNA]</scope>
    <source>
        <strain evidence="4">MED-G57</strain>
    </source>
</reference>
<evidence type="ECO:0000313" key="5">
    <source>
        <dbReference type="Proteomes" id="UP000253570"/>
    </source>
</evidence>
<keyword evidence="2 3" id="KW-0694">RNA-binding</keyword>
<dbReference type="EMBL" id="QOQD01000010">
    <property type="protein sequence ID" value="RCL73107.1"/>
    <property type="molecule type" value="Genomic_DNA"/>
</dbReference>
<gene>
    <name evidence="3" type="primary">smpB</name>
    <name evidence="4" type="ORF">DBW71_04725</name>
</gene>
<dbReference type="InterPro" id="IPR023620">
    <property type="entry name" value="SmpB"/>
</dbReference>
<dbReference type="InterPro" id="IPR000037">
    <property type="entry name" value="SsrA-bd_prot"/>
</dbReference>
<dbReference type="GO" id="GO:0005829">
    <property type="term" value="C:cytosol"/>
    <property type="evidence" value="ECO:0007669"/>
    <property type="project" value="TreeGrafter"/>
</dbReference>
<sequence>MPEKNSKILAQNRKARYNFEILDTLEAGIILTGSEVKSLRSSKVNITDTYAASEKDEILIHNLHIDEYKNSSQLKHNPRRIKKLLLHKREIKKIQGLVDQKGLTIIPLKIYFNSTGIAKLQIAIARGKKIFDKRETEKQRDWDRSKQRLMKNNL</sequence>
<protein>
    <recommendedName>
        <fullName evidence="3">SsrA-binding protein</fullName>
    </recommendedName>
    <alternativeName>
        <fullName evidence="3">Small protein B</fullName>
    </alternativeName>
</protein>
<proteinExistence type="inferred from homology"/>
<dbReference type="GO" id="GO:0003723">
    <property type="term" value="F:RNA binding"/>
    <property type="evidence" value="ECO:0007669"/>
    <property type="project" value="UniProtKB-UniRule"/>
</dbReference>
<dbReference type="NCBIfam" id="TIGR00086">
    <property type="entry name" value="smpB"/>
    <property type="match status" value="1"/>
</dbReference>
<evidence type="ECO:0000313" key="4">
    <source>
        <dbReference type="EMBL" id="RCL73107.1"/>
    </source>
</evidence>
<evidence type="ECO:0000256" key="2">
    <source>
        <dbReference type="ARBA" id="ARBA00022884"/>
    </source>
</evidence>
<dbReference type="AlphaFoldDB" id="A0A368DMQ4"/>
<dbReference type="PROSITE" id="PS01317">
    <property type="entry name" value="SSRP"/>
    <property type="match status" value="1"/>
</dbReference>
<organism evidence="4 5">
    <name type="scientific">PS1 clade bacterium</name>
    <dbReference type="NCBI Taxonomy" id="2175152"/>
    <lineage>
        <taxon>Bacteria</taxon>
        <taxon>Pseudomonadati</taxon>
        <taxon>Pseudomonadota</taxon>
        <taxon>Alphaproteobacteria</taxon>
        <taxon>PS1 clade</taxon>
    </lineage>
</organism>
<comment type="similarity">
    <text evidence="3">Belongs to the SmpB family.</text>
</comment>
<dbReference type="GO" id="GO:0070929">
    <property type="term" value="P:trans-translation"/>
    <property type="evidence" value="ECO:0007669"/>
    <property type="project" value="UniProtKB-UniRule"/>
</dbReference>
<dbReference type="HAMAP" id="MF_00023">
    <property type="entry name" value="SmpB"/>
    <property type="match status" value="1"/>
</dbReference>
<dbReference type="Gene3D" id="2.40.280.10">
    <property type="match status" value="1"/>
</dbReference>